<dbReference type="InterPro" id="IPR025738">
    <property type="entry name" value="BatD"/>
</dbReference>
<sequence>MDAFEVLPGPSATSQNFSFVNGKLSQSKTLTYFLVPKKEGNQVIAGATVQIGGQMYKTNAITMSVQKTGTSTAQGKGGAGQKPQDEQPLVTDKETFIKPTVEKRNLYVGEGATVTYKLYSRINILRYEQQDYIKPEGFWVESFDLGNNISMGTEYLNGVVYRVAVINKIRVYPTKAGKLTISPYNAVIEALESDVRRSQGYLFNDLQAFFGLGGKTLKIKIPCPEVNFNVKPLPTPTPKSFSGAVGKFTFRAELDKKELLAGEYATIKMNINGEGNIRTIGNTNLELPNDFGKRDPIVKQSTEKSGNTIFGKISEDVVIETKTPGDFNLGKITFTYFDPESKKYVDLMSDELKLVVKENPNIANVSTLTDKRRIEKLGSDIRFIKTNVTTLQKDSPTPFYESLVFYLMLGFPYLAFFAAWVWQKRDEKFATDGVFKRAYFASPEAKKRLKEASKHLKNNQHKEFFASLELAVLKYIGDKFNVDSMAMTKDAIQLFLQNKKVAQTTIAHCLELLQTSEMFRYAPSYKSNTDLEKMFKNAEMVISEISKIS</sequence>
<reference evidence="3" key="1">
    <citation type="journal article" date="2021" name="Genome Biol. Evol.">
        <title>A High-Quality Reference Genome for a Parasitic Bivalve with Doubly Uniparental Inheritance (Bivalvia: Unionida).</title>
        <authorList>
            <person name="Smith C.H."/>
        </authorList>
    </citation>
    <scope>NUCLEOTIDE SEQUENCE</scope>
    <source>
        <strain evidence="3">CHS0354</strain>
    </source>
</reference>
<dbReference type="AlphaFoldDB" id="A0AAE0T851"/>
<reference evidence="3" key="3">
    <citation type="submission" date="2023-05" db="EMBL/GenBank/DDBJ databases">
        <authorList>
            <person name="Smith C.H."/>
        </authorList>
    </citation>
    <scope>NUCLEOTIDE SEQUENCE</scope>
    <source>
        <strain evidence="3">CHS0354</strain>
        <tissue evidence="3">Mantle</tissue>
    </source>
</reference>
<evidence type="ECO:0000256" key="1">
    <source>
        <dbReference type="SAM" id="MobiDB-lite"/>
    </source>
</evidence>
<feature type="transmembrane region" description="Helical" evidence="2">
    <location>
        <begin position="403"/>
        <end position="422"/>
    </location>
</feature>
<feature type="region of interest" description="Disordered" evidence="1">
    <location>
        <begin position="68"/>
        <end position="87"/>
    </location>
</feature>
<keyword evidence="2" id="KW-0812">Transmembrane</keyword>
<dbReference type="Proteomes" id="UP001195483">
    <property type="component" value="Unassembled WGS sequence"/>
</dbReference>
<dbReference type="PANTHER" id="PTHR40940">
    <property type="entry name" value="PROTEIN BATD-RELATED"/>
    <property type="match status" value="1"/>
</dbReference>
<keyword evidence="2" id="KW-0472">Membrane</keyword>
<evidence type="ECO:0000313" key="4">
    <source>
        <dbReference type="Proteomes" id="UP001195483"/>
    </source>
</evidence>
<accession>A0AAE0T851</accession>
<evidence type="ECO:0000256" key="2">
    <source>
        <dbReference type="SAM" id="Phobius"/>
    </source>
</evidence>
<proteinExistence type="predicted"/>
<dbReference type="PANTHER" id="PTHR40940:SF2">
    <property type="entry name" value="BATD"/>
    <property type="match status" value="1"/>
</dbReference>
<keyword evidence="2" id="KW-1133">Transmembrane helix</keyword>
<reference evidence="3" key="2">
    <citation type="journal article" date="2021" name="Genome Biol. Evol.">
        <title>Developing a high-quality reference genome for a parasitic bivalve with doubly uniparental inheritance (Bivalvia: Unionida).</title>
        <authorList>
            <person name="Smith C.H."/>
        </authorList>
    </citation>
    <scope>NUCLEOTIDE SEQUENCE</scope>
    <source>
        <strain evidence="3">CHS0354</strain>
        <tissue evidence="3">Mantle</tissue>
    </source>
</reference>
<name>A0AAE0T851_9BIVA</name>
<evidence type="ECO:0008006" key="5">
    <source>
        <dbReference type="Google" id="ProtNLM"/>
    </source>
</evidence>
<organism evidence="3 4">
    <name type="scientific">Potamilus streckersoni</name>
    <dbReference type="NCBI Taxonomy" id="2493646"/>
    <lineage>
        <taxon>Eukaryota</taxon>
        <taxon>Metazoa</taxon>
        <taxon>Spiralia</taxon>
        <taxon>Lophotrochozoa</taxon>
        <taxon>Mollusca</taxon>
        <taxon>Bivalvia</taxon>
        <taxon>Autobranchia</taxon>
        <taxon>Heteroconchia</taxon>
        <taxon>Palaeoheterodonta</taxon>
        <taxon>Unionida</taxon>
        <taxon>Unionoidea</taxon>
        <taxon>Unionidae</taxon>
        <taxon>Ambleminae</taxon>
        <taxon>Lampsilini</taxon>
        <taxon>Potamilus</taxon>
    </lineage>
</organism>
<dbReference type="EMBL" id="JAEAOA010000085">
    <property type="protein sequence ID" value="KAK3605035.1"/>
    <property type="molecule type" value="Genomic_DNA"/>
</dbReference>
<keyword evidence="4" id="KW-1185">Reference proteome</keyword>
<dbReference type="Pfam" id="PF13584">
    <property type="entry name" value="BatD"/>
    <property type="match status" value="1"/>
</dbReference>
<evidence type="ECO:0000313" key="3">
    <source>
        <dbReference type="EMBL" id="KAK3605035.1"/>
    </source>
</evidence>
<protein>
    <recommendedName>
        <fullName evidence="5">Protein BatD</fullName>
    </recommendedName>
</protein>
<gene>
    <name evidence="3" type="ORF">CHS0354_000701</name>
</gene>
<comment type="caution">
    <text evidence="3">The sequence shown here is derived from an EMBL/GenBank/DDBJ whole genome shotgun (WGS) entry which is preliminary data.</text>
</comment>